<dbReference type="InterPro" id="IPR046064">
    <property type="entry name" value="DUF6022"/>
</dbReference>
<evidence type="ECO:0000313" key="2">
    <source>
        <dbReference type="Proteomes" id="UP000663981"/>
    </source>
</evidence>
<dbReference type="Proteomes" id="UP000663981">
    <property type="component" value="Unassembled WGS sequence"/>
</dbReference>
<reference evidence="1 2" key="1">
    <citation type="submission" date="2021-03" db="EMBL/GenBank/DDBJ databases">
        <title>Whole genome sequence of Metabacillus bambusae BG109.</title>
        <authorList>
            <person name="Jeong J.W."/>
        </authorList>
    </citation>
    <scope>NUCLEOTIDE SEQUENCE [LARGE SCALE GENOMIC DNA]</scope>
    <source>
        <strain evidence="1 2">BG109</strain>
    </source>
</reference>
<protein>
    <submittedName>
        <fullName evidence="1">Uncharacterized protein</fullName>
    </submittedName>
</protein>
<dbReference type="RefSeq" id="WP_207977392.1">
    <property type="nucleotide sequence ID" value="NZ_JAGDEL010000005.1"/>
</dbReference>
<gene>
    <name evidence="1" type="ORF">I7822_09685</name>
</gene>
<evidence type="ECO:0000313" key="1">
    <source>
        <dbReference type="EMBL" id="MBO1511942.1"/>
    </source>
</evidence>
<comment type="caution">
    <text evidence="1">The sequence shown here is derived from an EMBL/GenBank/DDBJ whole genome shotgun (WGS) entry which is preliminary data.</text>
</comment>
<dbReference type="Pfam" id="PF19486">
    <property type="entry name" value="DUF6022"/>
    <property type="match status" value="1"/>
</dbReference>
<organism evidence="1 2">
    <name type="scientific">Metabacillus bambusae</name>
    <dbReference type="NCBI Taxonomy" id="2795218"/>
    <lineage>
        <taxon>Bacteria</taxon>
        <taxon>Bacillati</taxon>
        <taxon>Bacillota</taxon>
        <taxon>Bacilli</taxon>
        <taxon>Bacillales</taxon>
        <taxon>Bacillaceae</taxon>
        <taxon>Metabacillus</taxon>
    </lineage>
</organism>
<keyword evidence="2" id="KW-1185">Reference proteome</keyword>
<dbReference type="EMBL" id="JAGDEL010000005">
    <property type="protein sequence ID" value="MBO1511942.1"/>
    <property type="molecule type" value="Genomic_DNA"/>
</dbReference>
<sequence>MQTLEIKPKMSIEELGQVVSTYLKDQWKQILLENIEELKRLFPEYEDATYGMYLDKLIPPIWTDLEKNGFQSAEQTKEDDFVIGGCLNFRNSIEKAKWGNPHHEMRVFWIVIENQYLEQIGTFLFELSHSHVQFDLPAPPKLIPFKGTERRDITEKILQLKENL</sequence>
<proteinExistence type="predicted"/>
<accession>A0ABS3N0Z7</accession>
<name>A0ABS3N0Z7_9BACI</name>